<keyword evidence="4" id="KW-1185">Reference proteome</keyword>
<dbReference type="Pfam" id="PF01419">
    <property type="entry name" value="Jacalin"/>
    <property type="match status" value="1"/>
</dbReference>
<name>A0A225WLL6_9STRA</name>
<feature type="chain" id="PRO_5012827354" description="Jacalin-type lectin domain-containing protein" evidence="1">
    <location>
        <begin position="21"/>
        <end position="182"/>
    </location>
</feature>
<sequence>MKFFYHILAAAAVLVTSVTALDLGIELGRTFGGPHGDKFTDLDLVDAGEQVHSITVRSADRVDQVSLDITDAAGHQSTLKHGGDGGDKETYNLGEGEHIIGIEVHWGKYYGKTRVMYIKFTTNRGRSIEGGTPQDNTDKIAKETAPEGFQLGGFTGFAGNELDSVGAIWTSIPTHMKYGIVD</sequence>
<dbReference type="PANTHER" id="PTHR46506">
    <property type="entry name" value="OS05G0143600 PROTEIN"/>
    <property type="match status" value="1"/>
</dbReference>
<dbReference type="InterPro" id="IPR036404">
    <property type="entry name" value="Jacalin-like_lectin_dom_sf"/>
</dbReference>
<protein>
    <recommendedName>
        <fullName evidence="2">Jacalin-type lectin domain-containing protein</fullName>
    </recommendedName>
</protein>
<evidence type="ECO:0000259" key="2">
    <source>
        <dbReference type="PROSITE" id="PS51752"/>
    </source>
</evidence>
<dbReference type="SMART" id="SM00915">
    <property type="entry name" value="Jacalin"/>
    <property type="match status" value="1"/>
</dbReference>
<dbReference type="Gene3D" id="2.100.10.30">
    <property type="entry name" value="Jacalin-like lectin domain"/>
    <property type="match status" value="1"/>
</dbReference>
<evidence type="ECO:0000313" key="3">
    <source>
        <dbReference type="EMBL" id="OWZ18573.1"/>
    </source>
</evidence>
<gene>
    <name evidence="3" type="ORF">PHMEG_0007317</name>
</gene>
<evidence type="ECO:0000256" key="1">
    <source>
        <dbReference type="SAM" id="SignalP"/>
    </source>
</evidence>
<organism evidence="3 4">
    <name type="scientific">Phytophthora megakarya</name>
    <dbReference type="NCBI Taxonomy" id="4795"/>
    <lineage>
        <taxon>Eukaryota</taxon>
        <taxon>Sar</taxon>
        <taxon>Stramenopiles</taxon>
        <taxon>Oomycota</taxon>
        <taxon>Peronosporomycetes</taxon>
        <taxon>Peronosporales</taxon>
        <taxon>Peronosporaceae</taxon>
        <taxon>Phytophthora</taxon>
    </lineage>
</organism>
<dbReference type="SUPFAM" id="SSF51101">
    <property type="entry name" value="Mannose-binding lectins"/>
    <property type="match status" value="1"/>
</dbReference>
<feature type="signal peptide" evidence="1">
    <location>
        <begin position="1"/>
        <end position="20"/>
    </location>
</feature>
<dbReference type="EMBL" id="NBNE01000569">
    <property type="protein sequence ID" value="OWZ18573.1"/>
    <property type="molecule type" value="Genomic_DNA"/>
</dbReference>
<comment type="caution">
    <text evidence="3">The sequence shown here is derived from an EMBL/GenBank/DDBJ whole genome shotgun (WGS) entry which is preliminary data.</text>
</comment>
<accession>A0A225WLL6</accession>
<proteinExistence type="predicted"/>
<dbReference type="InterPro" id="IPR001229">
    <property type="entry name" value="Jacalin-like_lectin_dom"/>
</dbReference>
<feature type="domain" description="Jacalin-type lectin" evidence="2">
    <location>
        <begin position="25"/>
        <end position="171"/>
    </location>
</feature>
<evidence type="ECO:0000313" key="4">
    <source>
        <dbReference type="Proteomes" id="UP000198211"/>
    </source>
</evidence>
<reference evidence="4" key="1">
    <citation type="submission" date="2017-03" db="EMBL/GenBank/DDBJ databases">
        <title>Phytopthora megakarya and P. palmivora, two closely related causual agents of cacao black pod achieved similar genome size and gene model numbers by different mechanisms.</title>
        <authorList>
            <person name="Ali S."/>
            <person name="Shao J."/>
            <person name="Larry D.J."/>
            <person name="Kronmiller B."/>
            <person name="Shen D."/>
            <person name="Strem M.D."/>
            <person name="Melnick R.L."/>
            <person name="Guiltinan M.J."/>
            <person name="Tyler B.M."/>
            <person name="Meinhardt L.W."/>
            <person name="Bailey B.A."/>
        </authorList>
    </citation>
    <scope>NUCLEOTIDE SEQUENCE [LARGE SCALE GENOMIC DNA]</scope>
    <source>
        <strain evidence="4">zdho120</strain>
    </source>
</reference>
<dbReference type="OrthoDB" id="693107at2759"/>
<dbReference type="AlphaFoldDB" id="A0A225WLL6"/>
<keyword evidence="1" id="KW-0732">Signal</keyword>
<dbReference type="Proteomes" id="UP000198211">
    <property type="component" value="Unassembled WGS sequence"/>
</dbReference>
<dbReference type="PROSITE" id="PS51752">
    <property type="entry name" value="JACALIN_LECTIN"/>
    <property type="match status" value="1"/>
</dbReference>